<keyword evidence="1" id="KW-0249">Electron transport</keyword>
<dbReference type="InterPro" id="IPR008554">
    <property type="entry name" value="Glutaredoxin-like"/>
</dbReference>
<gene>
    <name evidence="2" type="ORF">CTRG_02600</name>
</gene>
<evidence type="ECO:0000256" key="1">
    <source>
        <dbReference type="RuleBase" id="RU363082"/>
    </source>
</evidence>
<dbReference type="STRING" id="294747.C5M878"/>
<dbReference type="Proteomes" id="UP000002037">
    <property type="component" value="Unassembled WGS sequence"/>
</dbReference>
<dbReference type="EMBL" id="GG692397">
    <property type="protein sequence ID" value="EER33782.1"/>
    <property type="molecule type" value="Genomic_DNA"/>
</dbReference>
<protein>
    <recommendedName>
        <fullName evidence="1">Glutaredoxin-like protein</fullName>
    </recommendedName>
</protein>
<dbReference type="InterPro" id="IPR052565">
    <property type="entry name" value="Glutaredoxin-like_YDR286C"/>
</dbReference>
<dbReference type="eggNOG" id="ENOG502SC8X">
    <property type="taxonomic scope" value="Eukaryota"/>
</dbReference>
<reference evidence="2 3" key="1">
    <citation type="journal article" date="2009" name="Nature">
        <title>Evolution of pathogenicity and sexual reproduction in eight Candida genomes.</title>
        <authorList>
            <person name="Butler G."/>
            <person name="Rasmussen M.D."/>
            <person name="Lin M.F."/>
            <person name="Santos M.A."/>
            <person name="Sakthikumar S."/>
            <person name="Munro C.A."/>
            <person name="Rheinbay E."/>
            <person name="Grabherr M."/>
            <person name="Forche A."/>
            <person name="Reedy J.L."/>
            <person name="Agrafioti I."/>
            <person name="Arnaud M.B."/>
            <person name="Bates S."/>
            <person name="Brown A.J."/>
            <person name="Brunke S."/>
            <person name="Costanzo M.C."/>
            <person name="Fitzpatrick D.A."/>
            <person name="de Groot P.W."/>
            <person name="Harris D."/>
            <person name="Hoyer L.L."/>
            <person name="Hube B."/>
            <person name="Klis F.M."/>
            <person name="Kodira C."/>
            <person name="Lennard N."/>
            <person name="Logue M.E."/>
            <person name="Martin R."/>
            <person name="Neiman A.M."/>
            <person name="Nikolaou E."/>
            <person name="Quail M.A."/>
            <person name="Quinn J."/>
            <person name="Santos M.C."/>
            <person name="Schmitzberger F.F."/>
            <person name="Sherlock G."/>
            <person name="Shah P."/>
            <person name="Silverstein K.A."/>
            <person name="Skrzypek M.S."/>
            <person name="Soll D."/>
            <person name="Staggs R."/>
            <person name="Stansfield I."/>
            <person name="Stumpf M.P."/>
            <person name="Sudbery P.E."/>
            <person name="Srikantha T."/>
            <person name="Zeng Q."/>
            <person name="Berman J."/>
            <person name="Berriman M."/>
            <person name="Heitman J."/>
            <person name="Gow N.A."/>
            <person name="Lorenz M.C."/>
            <person name="Birren B.W."/>
            <person name="Kellis M."/>
            <person name="Cuomo C.A."/>
        </authorList>
    </citation>
    <scope>NUCLEOTIDE SEQUENCE [LARGE SCALE GENOMIC DNA]</scope>
    <source>
        <strain evidence="3">ATCC MYA-3404 / T1</strain>
    </source>
</reference>
<accession>C5M878</accession>
<dbReference type="OrthoDB" id="429967at2759"/>
<dbReference type="KEGG" id="ctp:CTRG_02600"/>
<dbReference type="PANTHER" id="PTHR33558:SF1">
    <property type="entry name" value="GLUTAREDOXIN-LIKE PROTEIN C5ORF63 HOMOLOG"/>
    <property type="match status" value="1"/>
</dbReference>
<dbReference type="VEuPathDB" id="FungiDB:CTRG_02600"/>
<evidence type="ECO:0000313" key="2">
    <source>
        <dbReference type="EMBL" id="EER33782.1"/>
    </source>
</evidence>
<dbReference type="Gene3D" id="3.40.30.10">
    <property type="entry name" value="Glutaredoxin"/>
    <property type="match status" value="1"/>
</dbReference>
<dbReference type="SUPFAM" id="SSF52833">
    <property type="entry name" value="Thioredoxin-like"/>
    <property type="match status" value="1"/>
</dbReference>
<dbReference type="AlphaFoldDB" id="C5M878"/>
<dbReference type="HOGENOM" id="CLU_1834911_0_0_1"/>
<organism evidence="2 3">
    <name type="scientific">Candida tropicalis (strain ATCC MYA-3404 / T1)</name>
    <name type="common">Yeast</name>
    <dbReference type="NCBI Taxonomy" id="294747"/>
    <lineage>
        <taxon>Eukaryota</taxon>
        <taxon>Fungi</taxon>
        <taxon>Dikarya</taxon>
        <taxon>Ascomycota</taxon>
        <taxon>Saccharomycotina</taxon>
        <taxon>Pichiomycetes</taxon>
        <taxon>Debaryomycetaceae</taxon>
        <taxon>Candida/Lodderomyces clade</taxon>
        <taxon>Candida</taxon>
    </lineage>
</organism>
<dbReference type="RefSeq" id="XP_002548303.1">
    <property type="nucleotide sequence ID" value="XM_002548257.1"/>
</dbReference>
<sequence>MNFSLQTVRNKTATTVFLFSLNHNFNNLRTIMKQFINISRRYLSSTRINSQVNLTFFTKDNCMLCTNAKNILHGTLKSPDLAKVPIKLTTIDIMDPKNQEWFDKYCYDVPVLHVDRPDQPKPVKFMHYFYEEKLKEEFSK</sequence>
<comment type="similarity">
    <text evidence="1">Belongs to the glutaredoxin family.</text>
</comment>
<keyword evidence="3" id="KW-1185">Reference proteome</keyword>
<keyword evidence="1" id="KW-0813">Transport</keyword>
<dbReference type="InterPro" id="IPR036249">
    <property type="entry name" value="Thioredoxin-like_sf"/>
</dbReference>
<proteinExistence type="inferred from homology"/>
<dbReference type="GeneID" id="8297322"/>
<dbReference type="Pfam" id="PF05768">
    <property type="entry name" value="Glrx-like"/>
    <property type="match status" value="1"/>
</dbReference>
<name>C5M878_CANTT</name>
<evidence type="ECO:0000313" key="3">
    <source>
        <dbReference type="Proteomes" id="UP000002037"/>
    </source>
</evidence>
<dbReference type="PANTHER" id="PTHR33558">
    <property type="entry name" value="GLUTAREDOXIN-LIKE PROTEIN C5ORF63 HOMOLOG"/>
    <property type="match status" value="1"/>
</dbReference>